<dbReference type="AlphaFoldDB" id="A0A1G7DZ00"/>
<dbReference type="Gene3D" id="3.60.21.10">
    <property type="match status" value="1"/>
</dbReference>
<dbReference type="RefSeq" id="WP_093037147.1">
    <property type="nucleotide sequence ID" value="NZ_FMZV01000023.1"/>
</dbReference>
<dbReference type="GO" id="GO:0004527">
    <property type="term" value="F:exonuclease activity"/>
    <property type="evidence" value="ECO:0007669"/>
    <property type="project" value="UniProtKB-KW"/>
</dbReference>
<proteinExistence type="predicted"/>
<reference evidence="4" key="1">
    <citation type="submission" date="2016-10" db="EMBL/GenBank/DDBJ databases">
        <authorList>
            <person name="Varghese N."/>
            <person name="Submissions S."/>
        </authorList>
    </citation>
    <scope>NUCLEOTIDE SEQUENCE [LARGE SCALE GENOMIC DNA]</scope>
    <source>
        <strain evidence="4">CGMCC 1.9108</strain>
    </source>
</reference>
<gene>
    <name evidence="3" type="ORF">SAMN04488239_1237</name>
</gene>
<dbReference type="Pfam" id="PF00149">
    <property type="entry name" value="Metallophos"/>
    <property type="match status" value="1"/>
</dbReference>
<evidence type="ECO:0000313" key="4">
    <source>
        <dbReference type="Proteomes" id="UP000199628"/>
    </source>
</evidence>
<dbReference type="InterPro" id="IPR050535">
    <property type="entry name" value="DNA_Repair-Maintenance_Comp"/>
</dbReference>
<dbReference type="InterPro" id="IPR029052">
    <property type="entry name" value="Metallo-depent_PP-like"/>
</dbReference>
<dbReference type="OrthoDB" id="9773856at2"/>
<protein>
    <submittedName>
        <fullName evidence="3">DNA repair exonuclease SbcCD nuclease subunit</fullName>
    </submittedName>
</protein>
<dbReference type="InterPro" id="IPR004843">
    <property type="entry name" value="Calcineurin-like_PHP"/>
</dbReference>
<dbReference type="PANTHER" id="PTHR30337:SF7">
    <property type="entry name" value="PHOSPHOESTERASE"/>
    <property type="match status" value="1"/>
</dbReference>
<keyword evidence="3" id="KW-0269">Exonuclease</keyword>
<dbReference type="InterPro" id="IPR041796">
    <property type="entry name" value="Mre11_N"/>
</dbReference>
<evidence type="ECO:0000259" key="2">
    <source>
        <dbReference type="Pfam" id="PF00149"/>
    </source>
</evidence>
<dbReference type="PIRSF" id="PIRSF033091">
    <property type="entry name" value="Pesterase_YhaO"/>
    <property type="match status" value="1"/>
</dbReference>
<dbReference type="EMBL" id="FMZV01000023">
    <property type="protein sequence ID" value="SDE56611.1"/>
    <property type="molecule type" value="Genomic_DNA"/>
</dbReference>
<dbReference type="Proteomes" id="UP000199628">
    <property type="component" value="Unassembled WGS sequence"/>
</dbReference>
<feature type="domain" description="Calcineurin-like phosphoesterase" evidence="2">
    <location>
        <begin position="3"/>
        <end position="199"/>
    </location>
</feature>
<evidence type="ECO:0000313" key="3">
    <source>
        <dbReference type="EMBL" id="SDE56611.1"/>
    </source>
</evidence>
<dbReference type="InterPro" id="IPR014576">
    <property type="entry name" value="Pesterase_YhaO"/>
</dbReference>
<organism evidence="3 4">
    <name type="scientific">Ruegeria marina</name>
    <dbReference type="NCBI Taxonomy" id="639004"/>
    <lineage>
        <taxon>Bacteria</taxon>
        <taxon>Pseudomonadati</taxon>
        <taxon>Pseudomonadota</taxon>
        <taxon>Alphaproteobacteria</taxon>
        <taxon>Rhodobacterales</taxon>
        <taxon>Roseobacteraceae</taxon>
        <taxon>Ruegeria</taxon>
    </lineage>
</organism>
<keyword evidence="3" id="KW-0540">Nuclease</keyword>
<keyword evidence="4" id="KW-1185">Reference proteome</keyword>
<accession>A0A1G7DZ00</accession>
<keyword evidence="1" id="KW-0378">Hydrolase</keyword>
<dbReference type="SUPFAM" id="SSF56300">
    <property type="entry name" value="Metallo-dependent phosphatases"/>
    <property type="match status" value="1"/>
</dbReference>
<dbReference type="STRING" id="639004.SAMN04488239_1237"/>
<dbReference type="CDD" id="cd00840">
    <property type="entry name" value="MPP_Mre11_N"/>
    <property type="match status" value="1"/>
</dbReference>
<name>A0A1G7DZ00_9RHOB</name>
<evidence type="ECO:0000256" key="1">
    <source>
        <dbReference type="ARBA" id="ARBA00022801"/>
    </source>
</evidence>
<dbReference type="PANTHER" id="PTHR30337">
    <property type="entry name" value="COMPONENT OF ATP-DEPENDENT DSDNA EXONUCLEASE"/>
    <property type="match status" value="1"/>
</dbReference>
<sequence length="414" mass="45002">MAFRFVHTADIHLDSPLKSLALRDEALAEVVGNATRSTFRRIVDLCLAEDVQALLIAGDLYDGSQTSMKTARFLAQEMERLAAAGIPVFVIRGNHDAASRITRELTLPENVIVFPGKSEVIRTDWNDHSVAVHGISFRDPHAPDTLLDRFGPPVKGAFNIGMLHTSLGGAQGHDPYAPCTLADLQATGFDYWALGHIHRRSIYPGATTVVMPGIPQGRDIGEAGNKSVTLVSVGDDGSVATEERHLAMAQFERLSVDCLQLSDWPDLIQALKHALRTARRDHAGEHLIVRSVLTGETPLAWRAGRDLDLLHAEAQNVAEQIGTLWIDKIEVALTTVSNTSTGGAVEELAQIIMRQSLPPDDPTVLEDVERLLKHLPRELRGLLGDSEAETTAAIADAMQQGAMEVLARLEETDG</sequence>